<dbReference type="PANTHER" id="PTHR28187">
    <property type="entry name" value="PROTEIN RCR1-RELATED"/>
    <property type="match status" value="1"/>
</dbReference>
<dbReference type="EMBL" id="KV454431">
    <property type="protein sequence ID" value="ODQ80045.1"/>
    <property type="molecule type" value="Genomic_DNA"/>
</dbReference>
<keyword evidence="2" id="KW-1133">Transmembrane helix</keyword>
<gene>
    <name evidence="3" type="ORF">BABINDRAFT_8221</name>
</gene>
<accession>A0A1E3QQT2</accession>
<reference evidence="4" key="1">
    <citation type="submission" date="2016-05" db="EMBL/GenBank/DDBJ databases">
        <title>Comparative genomics of biotechnologically important yeasts.</title>
        <authorList>
            <consortium name="DOE Joint Genome Institute"/>
            <person name="Riley R."/>
            <person name="Haridas S."/>
            <person name="Wolfe K.H."/>
            <person name="Lopes M.R."/>
            <person name="Hittinger C.T."/>
            <person name="Goker M."/>
            <person name="Salamov A."/>
            <person name="Wisecaver J."/>
            <person name="Long T.M."/>
            <person name="Aerts A.L."/>
            <person name="Barry K."/>
            <person name="Choi C."/>
            <person name="Clum A."/>
            <person name="Coughlan A.Y."/>
            <person name="Deshpande S."/>
            <person name="Douglass A.P."/>
            <person name="Hanson S.J."/>
            <person name="Klenk H.-P."/>
            <person name="Labutti K."/>
            <person name="Lapidus A."/>
            <person name="Lindquist E."/>
            <person name="Lipzen A."/>
            <person name="Meier-Kolthoff J.P."/>
            <person name="Ohm R.A."/>
            <person name="Otillar R.P."/>
            <person name="Pangilinan J."/>
            <person name="Peng Y."/>
            <person name="Rokas A."/>
            <person name="Rosa C.A."/>
            <person name="Scheuner C."/>
            <person name="Sibirny A.A."/>
            <person name="Slot J.C."/>
            <person name="Stielow J.B."/>
            <person name="Sun H."/>
            <person name="Kurtzman C.P."/>
            <person name="Blackwell M."/>
            <person name="Grigoriev I.V."/>
            <person name="Jeffries T.W."/>
        </authorList>
    </citation>
    <scope>NUCLEOTIDE SEQUENCE [LARGE SCALE GENOMIC DNA]</scope>
    <source>
        <strain evidence="4">NRRL Y-12698</strain>
    </source>
</reference>
<evidence type="ECO:0000256" key="1">
    <source>
        <dbReference type="SAM" id="MobiDB-lite"/>
    </source>
</evidence>
<dbReference type="Pfam" id="PF12273">
    <property type="entry name" value="RCR"/>
    <property type="match status" value="1"/>
</dbReference>
<proteinExistence type="predicted"/>
<evidence type="ECO:0008006" key="5">
    <source>
        <dbReference type="Google" id="ProtNLM"/>
    </source>
</evidence>
<evidence type="ECO:0000313" key="3">
    <source>
        <dbReference type="EMBL" id="ODQ80045.1"/>
    </source>
</evidence>
<dbReference type="STRING" id="984486.A0A1E3QQT2"/>
<name>A0A1E3QQT2_9ASCO</name>
<evidence type="ECO:0000256" key="2">
    <source>
        <dbReference type="SAM" id="Phobius"/>
    </source>
</evidence>
<dbReference type="GO" id="GO:0016192">
    <property type="term" value="P:vesicle-mediated transport"/>
    <property type="evidence" value="ECO:0007669"/>
    <property type="project" value="TreeGrafter"/>
</dbReference>
<feature type="region of interest" description="Disordered" evidence="1">
    <location>
        <begin position="115"/>
        <end position="223"/>
    </location>
</feature>
<dbReference type="PANTHER" id="PTHR28187:SF1">
    <property type="entry name" value="PROTEIN RCR1-RELATED"/>
    <property type="match status" value="1"/>
</dbReference>
<dbReference type="OrthoDB" id="3980689at2759"/>
<keyword evidence="2" id="KW-0472">Membrane</keyword>
<feature type="compositionally biased region" description="Polar residues" evidence="1">
    <location>
        <begin position="141"/>
        <end position="150"/>
    </location>
</feature>
<sequence>MPAVRHFYARSNNDNGDIWFASTNNGARWAYFAIIIAVILVVIFCTIRANKRRLRIGKIPLRGTAWMTPPLYYQSQNLYNQPREGGAYVPPYSATGNATDVGYYNNDGTFVSYVTQSNDGPKFQPPTGAPPGSNMPVVSDETGTGTYSVNPQPPQSAHVDPDHRGNEEFPSYYGGRDSYELGSVARPAGPPPGHSSSNTARTDMDDLPDYTRPEQPMPVVRKN</sequence>
<keyword evidence="4" id="KW-1185">Reference proteome</keyword>
<dbReference type="AlphaFoldDB" id="A0A1E3QQT2"/>
<dbReference type="InterPro" id="IPR020999">
    <property type="entry name" value="Chitin_synth_reg_RCR"/>
</dbReference>
<dbReference type="RefSeq" id="XP_018985373.1">
    <property type="nucleotide sequence ID" value="XM_019132759.1"/>
</dbReference>
<feature type="transmembrane region" description="Helical" evidence="2">
    <location>
        <begin position="29"/>
        <end position="49"/>
    </location>
</feature>
<protein>
    <recommendedName>
        <fullName evidence="5">Protein RCR2</fullName>
    </recommendedName>
</protein>
<keyword evidence="2" id="KW-0812">Transmembrane</keyword>
<evidence type="ECO:0000313" key="4">
    <source>
        <dbReference type="Proteomes" id="UP000094336"/>
    </source>
</evidence>
<organism evidence="3 4">
    <name type="scientific">Babjeviella inositovora NRRL Y-12698</name>
    <dbReference type="NCBI Taxonomy" id="984486"/>
    <lineage>
        <taxon>Eukaryota</taxon>
        <taxon>Fungi</taxon>
        <taxon>Dikarya</taxon>
        <taxon>Ascomycota</taxon>
        <taxon>Saccharomycotina</taxon>
        <taxon>Pichiomycetes</taxon>
        <taxon>Serinales incertae sedis</taxon>
        <taxon>Babjeviella</taxon>
    </lineage>
</organism>
<dbReference type="GeneID" id="30150612"/>
<dbReference type="Proteomes" id="UP000094336">
    <property type="component" value="Unassembled WGS sequence"/>
</dbReference>